<dbReference type="GO" id="GO:0033314">
    <property type="term" value="P:mitotic DNA replication checkpoint signaling"/>
    <property type="evidence" value="ECO:0007669"/>
    <property type="project" value="TreeGrafter"/>
</dbReference>
<accession>A0A9Q0S535</accession>
<dbReference type="Pfam" id="PF00533">
    <property type="entry name" value="BRCT"/>
    <property type="match status" value="4"/>
</dbReference>
<dbReference type="CDD" id="cd17738">
    <property type="entry name" value="BRCT_TopBP1_rpt7"/>
    <property type="match status" value="1"/>
</dbReference>
<feature type="compositionally biased region" description="Basic and acidic residues" evidence="2">
    <location>
        <begin position="834"/>
        <end position="845"/>
    </location>
</feature>
<gene>
    <name evidence="4" type="primary">Topbp1</name>
    <name evidence="4" type="ORF">Bhyg_09245</name>
</gene>
<proteinExistence type="predicted"/>
<feature type="domain" description="BRCT" evidence="3">
    <location>
        <begin position="386"/>
        <end position="459"/>
    </location>
</feature>
<feature type="compositionally biased region" description="Acidic residues" evidence="2">
    <location>
        <begin position="597"/>
        <end position="608"/>
    </location>
</feature>
<evidence type="ECO:0000313" key="4">
    <source>
        <dbReference type="EMBL" id="KAJ6644278.1"/>
    </source>
</evidence>
<feature type="domain" description="BRCT" evidence="3">
    <location>
        <begin position="905"/>
        <end position="1008"/>
    </location>
</feature>
<dbReference type="OrthoDB" id="251770at2759"/>
<feature type="region of interest" description="Disordered" evidence="2">
    <location>
        <begin position="729"/>
        <end position="756"/>
    </location>
</feature>
<feature type="region of interest" description="Disordered" evidence="2">
    <location>
        <begin position="657"/>
        <end position="683"/>
    </location>
</feature>
<feature type="region of interest" description="Disordered" evidence="2">
    <location>
        <begin position="344"/>
        <end position="384"/>
    </location>
</feature>
<feature type="domain" description="BRCT" evidence="3">
    <location>
        <begin position="203"/>
        <end position="292"/>
    </location>
</feature>
<sequence length="1311" mass="147343">MIKAAIRDKKIMNEYWIDELWKLSKTGDESYTTDDFYQRFKVPIFYKLVITSSGISEADKKLITKLVKNNGGTFAGSFKSKETDILITQPNQIKSDKFKAAVKCRKECLLVDWIKDSVTKGYALPFVSYRIFTRQSTQKVMNSTAVFNKSIKPSAFCGDESQLSGIYNVSIAETIKGPTPTKKTTEKDYKQILKTIDMNAVKSAEGCLDGCTIFLCGFDVTDINILKKIINIGGAIRIDEHGPSVEYVIVGKPTSSDLSAIKSSENSNIVTIDWLIECINSKTTADAKEFLYKSETLSTLSVPSPASKRNIENMNPFRRPDYVPRTLLLAEDEKMKKVTEKTLLEQYSQPTKHANDKSKEIKAPPSKQAEEKSKESSEETTQEIEVDPNLFRGLTFALTGFSEESTDELRSELEEYGATVVEATVSQTVDYLVVPNEKYNIVDIRQNAKEIVNDLWVVRIRIFSWSAGKVLTSFQLWQQDCMNDNQVVDIKYFHRAILLKSDSKPLQGLNIVFSTYTTPERDYLYSLADALGGTVNDRYIRNESPILICSTPVGQKYQGAIKWNLPVVTCEWLKKCYEMEKKVSMREYTVGEAKCDDDEVNQEFENEPQVDRPNVSKNSARVDSPMNEGTKDVIAEAQIHSDDNVTPARHPRISALKNDYGRQSVSPNSPRTPPPINVTPGGTVVSPTTGKYKLLFLSCNEVVQIPHQSKDLVSVLTPKTRTRVYKMLKEHAASETPLTKRRRLENPSDSPPKSLSELVDPFEIIDRKYIEIPKERPSTPFVEFRKRIYRGFLGDKYEGTPLRAPKIPCTNTSMASENIENPTNTSVSVANNENDDKPSESEKTGGDGSTQVREFFNSIKKCRESRPSHTDTQQIAISKQKVNVETEEELPNESPQQIEVIDWRDPEDFFQSERFVAESRSKFKGTRCFSMSMTVEIEVKEQIRNLGGVICKDLVAFDPSCTHLICSKLSQSEKISSVIAGGRWLLCPAYIEDSFKAGHFLNEEDYEWGNPRAAPKLPGDLDAIASNIAKVNHKRRKELQEKSEREKKPVGIFTGFRAILHIDSVEKKASYKRLLEAGCGVVIDIGKENIFVLEEFEGDAFQHLALTKAIVLGPRVVISCQLTDDAVPNIASPIYTLALKNAVVRLSGLSAEKREENHKLVGFMGGLWTKDLRESTTHLITNTVTTAKYESSVSGEISFNCLHAAKAFSTKQISKSSLSICMIDLTIVETPNDDDIKAEMISGNNKSGEFFIKKKAVCMFNFGSIKKTFFNKSDLLMATERTLSRDIGEPNICLSHFVFLPCPNIEHECED</sequence>
<name>A0A9Q0S535_9DIPT</name>
<evidence type="ECO:0000256" key="2">
    <source>
        <dbReference type="SAM" id="MobiDB-lite"/>
    </source>
</evidence>
<keyword evidence="1" id="KW-0677">Repeat</keyword>
<dbReference type="PANTHER" id="PTHR13561:SF20">
    <property type="entry name" value="DNA TOPOISOMERASE 2-BINDING PROTEIN 1"/>
    <property type="match status" value="1"/>
</dbReference>
<organism evidence="4 5">
    <name type="scientific">Pseudolycoriella hygida</name>
    <dbReference type="NCBI Taxonomy" id="35572"/>
    <lineage>
        <taxon>Eukaryota</taxon>
        <taxon>Metazoa</taxon>
        <taxon>Ecdysozoa</taxon>
        <taxon>Arthropoda</taxon>
        <taxon>Hexapoda</taxon>
        <taxon>Insecta</taxon>
        <taxon>Pterygota</taxon>
        <taxon>Neoptera</taxon>
        <taxon>Endopterygota</taxon>
        <taxon>Diptera</taxon>
        <taxon>Nematocera</taxon>
        <taxon>Sciaroidea</taxon>
        <taxon>Sciaridae</taxon>
        <taxon>Pseudolycoriella</taxon>
    </lineage>
</organism>
<evidence type="ECO:0000313" key="5">
    <source>
        <dbReference type="Proteomes" id="UP001151699"/>
    </source>
</evidence>
<dbReference type="PROSITE" id="PS50172">
    <property type="entry name" value="BRCT"/>
    <property type="match status" value="5"/>
</dbReference>
<keyword evidence="5" id="KW-1185">Reference proteome</keyword>
<feature type="region of interest" description="Disordered" evidence="2">
    <location>
        <begin position="597"/>
        <end position="628"/>
    </location>
</feature>
<dbReference type="FunFam" id="3.40.50.10190:FF:000018">
    <property type="entry name" value="DNA topoisomerase 2-binding protein 1"/>
    <property type="match status" value="1"/>
</dbReference>
<dbReference type="InterPro" id="IPR036420">
    <property type="entry name" value="BRCT_dom_sf"/>
</dbReference>
<feature type="domain" description="BRCT" evidence="3">
    <location>
        <begin position="501"/>
        <end position="590"/>
    </location>
</feature>
<feature type="compositionally biased region" description="Basic and acidic residues" evidence="2">
    <location>
        <begin position="353"/>
        <end position="377"/>
    </location>
</feature>
<comment type="caution">
    <text evidence="4">The sequence shown here is derived from an EMBL/GenBank/DDBJ whole genome shotgun (WGS) entry which is preliminary data.</text>
</comment>
<dbReference type="Pfam" id="PF12738">
    <property type="entry name" value="PTCB-BRCT"/>
    <property type="match status" value="1"/>
</dbReference>
<dbReference type="Gene3D" id="3.40.50.10190">
    <property type="entry name" value="BRCT domain"/>
    <property type="match status" value="7"/>
</dbReference>
<feature type="region of interest" description="Disordered" evidence="2">
    <location>
        <begin position="811"/>
        <end position="850"/>
    </location>
</feature>
<protein>
    <submittedName>
        <fullName evidence="4">DNA topoisomerase 2-binding protein 1</fullName>
    </submittedName>
</protein>
<dbReference type="InterPro" id="IPR001357">
    <property type="entry name" value="BRCT_dom"/>
</dbReference>
<dbReference type="PANTHER" id="PTHR13561">
    <property type="entry name" value="DNA REPLICATION REGULATOR DPB11-RELATED"/>
    <property type="match status" value="1"/>
</dbReference>
<dbReference type="Proteomes" id="UP001151699">
    <property type="component" value="Chromosome B"/>
</dbReference>
<evidence type="ECO:0000259" key="3">
    <source>
        <dbReference type="PROSITE" id="PS50172"/>
    </source>
</evidence>
<feature type="compositionally biased region" description="Polar residues" evidence="2">
    <location>
        <begin position="811"/>
        <end position="832"/>
    </location>
</feature>
<dbReference type="SUPFAM" id="SSF52113">
    <property type="entry name" value="BRCT domain"/>
    <property type="match status" value="6"/>
</dbReference>
<dbReference type="GO" id="GO:0007095">
    <property type="term" value="P:mitotic G2 DNA damage checkpoint signaling"/>
    <property type="evidence" value="ECO:0007669"/>
    <property type="project" value="TreeGrafter"/>
</dbReference>
<reference evidence="4" key="1">
    <citation type="submission" date="2022-07" db="EMBL/GenBank/DDBJ databases">
        <authorList>
            <person name="Trinca V."/>
            <person name="Uliana J.V.C."/>
            <person name="Torres T.T."/>
            <person name="Ward R.J."/>
            <person name="Monesi N."/>
        </authorList>
    </citation>
    <scope>NUCLEOTIDE SEQUENCE</scope>
    <source>
        <strain evidence="4">HSMRA1968</strain>
        <tissue evidence="4">Whole embryos</tissue>
    </source>
</reference>
<evidence type="ECO:0000256" key="1">
    <source>
        <dbReference type="ARBA" id="ARBA00022737"/>
    </source>
</evidence>
<dbReference type="EMBL" id="WJQU01000002">
    <property type="protein sequence ID" value="KAJ6644278.1"/>
    <property type="molecule type" value="Genomic_DNA"/>
</dbReference>
<feature type="domain" description="BRCT" evidence="3">
    <location>
        <begin position="40"/>
        <end position="131"/>
    </location>
</feature>
<dbReference type="SMART" id="SM00292">
    <property type="entry name" value="BRCT"/>
    <property type="match status" value="6"/>
</dbReference>
<dbReference type="GO" id="GO:0006270">
    <property type="term" value="P:DNA replication initiation"/>
    <property type="evidence" value="ECO:0007669"/>
    <property type="project" value="TreeGrafter"/>
</dbReference>